<dbReference type="PROSITE" id="PS00041">
    <property type="entry name" value="HTH_ARAC_FAMILY_1"/>
    <property type="match status" value="1"/>
</dbReference>
<dbReference type="AlphaFoldDB" id="A0A2A5W868"/>
<sequence length="255" mass="28375">MRANEFVQSYFDAWNHQDAQGVAAHLVTNGTYVDIPEQQQLSKEKLVAYLAQFFDHQQAQYNVIGEILASENSIAFQYRMSPSDSGGVDWFGAEFMTLEGDGAVKISDYYDPTHTVHSNLNEAHSAALPKYAKSGLHPKQLIKYSEKLTILMEQEKVFLQAGLTLPKLARMVNCSVNHLSQAVNAGFGMSFFDFLNSYRIGEAKVLLSQPELQSNAILDVSFAVGFNSNSAFYSAFKKMTGCTPARFRQDALARS</sequence>
<dbReference type="PANTHER" id="PTHR43280">
    <property type="entry name" value="ARAC-FAMILY TRANSCRIPTIONAL REGULATOR"/>
    <property type="match status" value="1"/>
</dbReference>
<evidence type="ECO:0000313" key="6">
    <source>
        <dbReference type="Proteomes" id="UP000219329"/>
    </source>
</evidence>
<name>A0A2A5W868_9GAMM</name>
<dbReference type="SUPFAM" id="SSF54427">
    <property type="entry name" value="NTF2-like"/>
    <property type="match status" value="1"/>
</dbReference>
<dbReference type="Gene3D" id="1.10.10.60">
    <property type="entry name" value="Homeodomain-like"/>
    <property type="match status" value="2"/>
</dbReference>
<proteinExistence type="predicted"/>
<dbReference type="InterPro" id="IPR018060">
    <property type="entry name" value="HTH_AraC"/>
</dbReference>
<dbReference type="InterPro" id="IPR018062">
    <property type="entry name" value="HTH_AraC-typ_CS"/>
</dbReference>
<dbReference type="Proteomes" id="UP000219329">
    <property type="component" value="Unassembled WGS sequence"/>
</dbReference>
<dbReference type="GO" id="GO:0043565">
    <property type="term" value="F:sequence-specific DNA binding"/>
    <property type="evidence" value="ECO:0007669"/>
    <property type="project" value="InterPro"/>
</dbReference>
<dbReference type="SUPFAM" id="SSF46689">
    <property type="entry name" value="Homeodomain-like"/>
    <property type="match status" value="1"/>
</dbReference>
<dbReference type="EMBL" id="NTJZ01000015">
    <property type="protein sequence ID" value="PDH32561.1"/>
    <property type="molecule type" value="Genomic_DNA"/>
</dbReference>
<dbReference type="PRINTS" id="PR00032">
    <property type="entry name" value="HTHARAC"/>
</dbReference>
<dbReference type="Pfam" id="PF12680">
    <property type="entry name" value="SnoaL_2"/>
    <property type="match status" value="1"/>
</dbReference>
<feature type="domain" description="HTH araC/xylS-type" evidence="4">
    <location>
        <begin position="146"/>
        <end position="250"/>
    </location>
</feature>
<comment type="caution">
    <text evidence="5">The sequence shown here is derived from an EMBL/GenBank/DDBJ whole genome shotgun (WGS) entry which is preliminary data.</text>
</comment>
<evidence type="ECO:0000256" key="3">
    <source>
        <dbReference type="ARBA" id="ARBA00023163"/>
    </source>
</evidence>
<evidence type="ECO:0000313" key="5">
    <source>
        <dbReference type="EMBL" id="PDH32561.1"/>
    </source>
</evidence>
<dbReference type="InterPro" id="IPR020449">
    <property type="entry name" value="Tscrpt_reg_AraC-type_HTH"/>
</dbReference>
<evidence type="ECO:0000256" key="1">
    <source>
        <dbReference type="ARBA" id="ARBA00023015"/>
    </source>
</evidence>
<reference evidence="5 6" key="1">
    <citation type="submission" date="2017-08" db="EMBL/GenBank/DDBJ databases">
        <title>Fine stratification of microbial communities through a metagenomic profile of the photic zone.</title>
        <authorList>
            <person name="Haro-Moreno J.M."/>
            <person name="Lopez-Perez M."/>
            <person name="De La Torre J."/>
            <person name="Picazo A."/>
            <person name="Camacho A."/>
            <person name="Rodriguez-Valera F."/>
        </authorList>
    </citation>
    <scope>NUCLEOTIDE SEQUENCE [LARGE SCALE GENOMIC DNA]</scope>
    <source>
        <strain evidence="5">MED-G28</strain>
    </source>
</reference>
<dbReference type="InterPro" id="IPR037401">
    <property type="entry name" value="SnoaL-like"/>
</dbReference>
<dbReference type="PANTHER" id="PTHR43280:SF29">
    <property type="entry name" value="ARAC-FAMILY TRANSCRIPTIONAL REGULATOR"/>
    <property type="match status" value="1"/>
</dbReference>
<keyword evidence="1" id="KW-0805">Transcription regulation</keyword>
<keyword evidence="3" id="KW-0804">Transcription</keyword>
<keyword evidence="2" id="KW-0238">DNA-binding</keyword>
<dbReference type="GO" id="GO:0003700">
    <property type="term" value="F:DNA-binding transcription factor activity"/>
    <property type="evidence" value="ECO:0007669"/>
    <property type="project" value="InterPro"/>
</dbReference>
<evidence type="ECO:0000259" key="4">
    <source>
        <dbReference type="PROSITE" id="PS01124"/>
    </source>
</evidence>
<dbReference type="Gene3D" id="3.10.450.50">
    <property type="match status" value="1"/>
</dbReference>
<dbReference type="InterPro" id="IPR009057">
    <property type="entry name" value="Homeodomain-like_sf"/>
</dbReference>
<dbReference type="Pfam" id="PF12833">
    <property type="entry name" value="HTH_18"/>
    <property type="match status" value="1"/>
</dbReference>
<organism evidence="5 6">
    <name type="scientific">OM182 bacterium MED-G28</name>
    <dbReference type="NCBI Taxonomy" id="1986256"/>
    <lineage>
        <taxon>Bacteria</taxon>
        <taxon>Pseudomonadati</taxon>
        <taxon>Pseudomonadota</taxon>
        <taxon>Gammaproteobacteria</taxon>
        <taxon>OMG group</taxon>
        <taxon>OM182 clade</taxon>
    </lineage>
</organism>
<dbReference type="PROSITE" id="PS01124">
    <property type="entry name" value="HTH_ARAC_FAMILY_2"/>
    <property type="match status" value="1"/>
</dbReference>
<dbReference type="SMART" id="SM00342">
    <property type="entry name" value="HTH_ARAC"/>
    <property type="match status" value="1"/>
</dbReference>
<gene>
    <name evidence="5" type="ORF">CNF02_11630</name>
</gene>
<dbReference type="InterPro" id="IPR032710">
    <property type="entry name" value="NTF2-like_dom_sf"/>
</dbReference>
<accession>A0A2A5W868</accession>
<protein>
    <submittedName>
        <fullName evidence="5">AraC family transcriptional regulator</fullName>
    </submittedName>
</protein>
<evidence type="ECO:0000256" key="2">
    <source>
        <dbReference type="ARBA" id="ARBA00023125"/>
    </source>
</evidence>